<gene>
    <name evidence="9" type="ORF">ON753_03935</name>
</gene>
<dbReference type="EMBL" id="JAPEVI010000002">
    <property type="protein sequence ID" value="MCX2721559.1"/>
    <property type="molecule type" value="Genomic_DNA"/>
</dbReference>
<organism evidence="9 10">
    <name type="scientific">Roseibium salinum</name>
    <dbReference type="NCBI Taxonomy" id="1604349"/>
    <lineage>
        <taxon>Bacteria</taxon>
        <taxon>Pseudomonadati</taxon>
        <taxon>Pseudomonadota</taxon>
        <taxon>Alphaproteobacteria</taxon>
        <taxon>Hyphomicrobiales</taxon>
        <taxon>Stappiaceae</taxon>
        <taxon>Roseibium</taxon>
    </lineage>
</organism>
<evidence type="ECO:0000256" key="2">
    <source>
        <dbReference type="ARBA" id="ARBA00006448"/>
    </source>
</evidence>
<comment type="subcellular location">
    <subcellularLocation>
        <location evidence="1">Cell membrane</location>
        <topology evidence="1">Multi-pass membrane protein</topology>
    </subcellularLocation>
</comment>
<sequence>MESVLRGLAVYVVLLVVTRLSGRRTMAQITPFDFVLLLIVAETTQQALLGFDYSITNAVIVIVTLFGSDIAFSYIKQLSPRSAYLLNGVPTVLISRGEPDFAALRRARVSLDDVLESARQQHGLGRLDEVEFAVLEIGGNLSIIPRKR</sequence>
<keyword evidence="10" id="KW-1185">Reference proteome</keyword>
<evidence type="ECO:0000256" key="4">
    <source>
        <dbReference type="ARBA" id="ARBA00022692"/>
    </source>
</evidence>
<evidence type="ECO:0000256" key="6">
    <source>
        <dbReference type="ARBA" id="ARBA00023136"/>
    </source>
</evidence>
<evidence type="ECO:0000256" key="3">
    <source>
        <dbReference type="ARBA" id="ARBA00022475"/>
    </source>
</evidence>
<dbReference type="InterPro" id="IPR007353">
    <property type="entry name" value="DUF421"/>
</dbReference>
<dbReference type="PANTHER" id="PTHR34582">
    <property type="entry name" value="UPF0702 TRANSMEMBRANE PROTEIN YCAP"/>
    <property type="match status" value="1"/>
</dbReference>
<feature type="transmembrane region" description="Helical" evidence="7">
    <location>
        <begin position="51"/>
        <end position="75"/>
    </location>
</feature>
<keyword evidence="5 7" id="KW-1133">Transmembrane helix</keyword>
<evidence type="ECO:0000256" key="5">
    <source>
        <dbReference type="ARBA" id="ARBA00022989"/>
    </source>
</evidence>
<evidence type="ECO:0000256" key="1">
    <source>
        <dbReference type="ARBA" id="ARBA00004651"/>
    </source>
</evidence>
<accession>A0ABT3QXA6</accession>
<dbReference type="Pfam" id="PF04239">
    <property type="entry name" value="DUF421"/>
    <property type="match status" value="1"/>
</dbReference>
<protein>
    <submittedName>
        <fullName evidence="9">DUF421 domain-containing protein</fullName>
    </submittedName>
</protein>
<dbReference type="Gene3D" id="3.30.240.20">
    <property type="entry name" value="bsu07140 like domains"/>
    <property type="match status" value="1"/>
</dbReference>
<dbReference type="InterPro" id="IPR023090">
    <property type="entry name" value="UPF0702_alpha/beta_dom_sf"/>
</dbReference>
<evidence type="ECO:0000256" key="7">
    <source>
        <dbReference type="SAM" id="Phobius"/>
    </source>
</evidence>
<dbReference type="RefSeq" id="WP_265961254.1">
    <property type="nucleotide sequence ID" value="NZ_JAPEVI010000002.1"/>
</dbReference>
<comment type="caution">
    <text evidence="9">The sequence shown here is derived from an EMBL/GenBank/DDBJ whole genome shotgun (WGS) entry which is preliminary data.</text>
</comment>
<feature type="domain" description="YetF C-terminal" evidence="8">
    <location>
        <begin position="85"/>
        <end position="147"/>
    </location>
</feature>
<evidence type="ECO:0000259" key="8">
    <source>
        <dbReference type="Pfam" id="PF04239"/>
    </source>
</evidence>
<name>A0ABT3QXA6_9HYPH</name>
<keyword evidence="4 7" id="KW-0812">Transmembrane</keyword>
<evidence type="ECO:0000313" key="10">
    <source>
        <dbReference type="Proteomes" id="UP001300261"/>
    </source>
</evidence>
<dbReference type="PANTHER" id="PTHR34582:SF6">
    <property type="entry name" value="UPF0702 TRANSMEMBRANE PROTEIN YCAP"/>
    <property type="match status" value="1"/>
</dbReference>
<keyword evidence="3" id="KW-1003">Cell membrane</keyword>
<comment type="similarity">
    <text evidence="2">Belongs to the UPF0702 family.</text>
</comment>
<reference evidence="9 10" key="1">
    <citation type="journal article" date="2016" name="Int. J. Syst. Evol. Microbiol.">
        <title>Labrenzia salina sp. nov., isolated from the rhizosphere of the halophyte Arthrocnemum macrostachyum.</title>
        <authorList>
            <person name="Camacho M."/>
            <person name="Redondo-Gomez S."/>
            <person name="Rodriguez-Llorente I."/>
            <person name="Rohde M."/>
            <person name="Sproer C."/>
            <person name="Schumann P."/>
            <person name="Klenk H.P."/>
            <person name="Montero-Calasanz M.D.C."/>
        </authorList>
    </citation>
    <scope>NUCLEOTIDE SEQUENCE [LARGE SCALE GENOMIC DNA]</scope>
    <source>
        <strain evidence="9 10">DSM 29163</strain>
    </source>
</reference>
<keyword evidence="6 7" id="KW-0472">Membrane</keyword>
<proteinExistence type="inferred from homology"/>
<evidence type="ECO:0000313" key="9">
    <source>
        <dbReference type="EMBL" id="MCX2721559.1"/>
    </source>
</evidence>
<dbReference type="Proteomes" id="UP001300261">
    <property type="component" value="Unassembled WGS sequence"/>
</dbReference>